<name>A0A0F9JVH6_9ZZZZ</name>
<organism evidence="1">
    <name type="scientific">marine sediment metagenome</name>
    <dbReference type="NCBI Taxonomy" id="412755"/>
    <lineage>
        <taxon>unclassified sequences</taxon>
        <taxon>metagenomes</taxon>
        <taxon>ecological metagenomes</taxon>
    </lineage>
</organism>
<sequence length="221" mass="24123">MVMGFAVLIALCTVVGVIAILQVNSLTGSMNEVANHDMLSMDNLDEGKFHVSEVVLLLHRYQDGETEGVVSNFTADYLEGREHFVDLKALHPDLGSNIDVIIGLLDEINILSTDPSMGIFFLMDSYWSVEGDVDNAEGDVQPQIATLIAAQNDSSALANATLLSYYVAQQTLESMEYFDAVDDAERTDRINAFNSLGDDFRAACLNIRNNPLGMNPVNILG</sequence>
<feature type="non-terminal residue" evidence="1">
    <location>
        <position position="221"/>
    </location>
</feature>
<reference evidence="1" key="1">
    <citation type="journal article" date="2015" name="Nature">
        <title>Complex archaea that bridge the gap between prokaryotes and eukaryotes.</title>
        <authorList>
            <person name="Spang A."/>
            <person name="Saw J.H."/>
            <person name="Jorgensen S.L."/>
            <person name="Zaremba-Niedzwiedzka K."/>
            <person name="Martijn J."/>
            <person name="Lind A.E."/>
            <person name="van Eijk R."/>
            <person name="Schleper C."/>
            <person name="Guy L."/>
            <person name="Ettema T.J."/>
        </authorList>
    </citation>
    <scope>NUCLEOTIDE SEQUENCE</scope>
</reference>
<proteinExistence type="predicted"/>
<accession>A0A0F9JVH6</accession>
<gene>
    <name evidence="1" type="ORF">LCGC14_1480990</name>
</gene>
<dbReference type="EMBL" id="LAZR01010528">
    <property type="protein sequence ID" value="KKM66456.1"/>
    <property type="molecule type" value="Genomic_DNA"/>
</dbReference>
<protein>
    <submittedName>
        <fullName evidence="1">Uncharacterized protein</fullName>
    </submittedName>
</protein>
<comment type="caution">
    <text evidence="1">The sequence shown here is derived from an EMBL/GenBank/DDBJ whole genome shotgun (WGS) entry which is preliminary data.</text>
</comment>
<evidence type="ECO:0000313" key="1">
    <source>
        <dbReference type="EMBL" id="KKM66456.1"/>
    </source>
</evidence>
<dbReference type="AlphaFoldDB" id="A0A0F9JVH6"/>